<dbReference type="STRING" id="670307.HYPDE_32123"/>
<dbReference type="AlphaFoldDB" id="N0B3L6"/>
<reference evidence="1 2" key="1">
    <citation type="journal article" date="2013" name="Genome Announc.">
        <title>Genome sequences for three denitrifying bacterial strains isolated from a uranium- and nitrate-contaminated subsurface environment.</title>
        <authorList>
            <person name="Venkatramanan R."/>
            <person name="Prakash O."/>
            <person name="Woyke T."/>
            <person name="Chain P."/>
            <person name="Goodwin L.A."/>
            <person name="Watson D."/>
            <person name="Brooks S."/>
            <person name="Kostka J.E."/>
            <person name="Green S.J."/>
        </authorList>
    </citation>
    <scope>NUCLEOTIDE SEQUENCE [LARGE SCALE GENOMIC DNA]</scope>
    <source>
        <strain evidence="1 2">1NES1</strain>
    </source>
</reference>
<organism evidence="1 2">
    <name type="scientific">Hyphomicrobium denitrificans 1NES1</name>
    <dbReference type="NCBI Taxonomy" id="670307"/>
    <lineage>
        <taxon>Bacteria</taxon>
        <taxon>Pseudomonadati</taxon>
        <taxon>Pseudomonadota</taxon>
        <taxon>Alphaproteobacteria</taxon>
        <taxon>Hyphomicrobiales</taxon>
        <taxon>Hyphomicrobiaceae</taxon>
        <taxon>Hyphomicrobium</taxon>
    </lineage>
</organism>
<dbReference type="Proteomes" id="UP000005952">
    <property type="component" value="Chromosome"/>
</dbReference>
<evidence type="ECO:0000313" key="1">
    <source>
        <dbReference type="EMBL" id="AGK58099.1"/>
    </source>
</evidence>
<name>N0B3L6_9HYPH</name>
<protein>
    <submittedName>
        <fullName evidence="1">Integron gene cassette protein</fullName>
    </submittedName>
</protein>
<gene>
    <name evidence="1" type="ORF">HYPDE_32123</name>
</gene>
<proteinExistence type="predicted"/>
<keyword evidence="2" id="KW-1185">Reference proteome</keyword>
<sequence length="128" mass="14257">MSNEPKHRRTGETLSEVISQYPGELDLDAVGIWQIVPGGRANFGLSGNALTDYVRRAILALLDAGAVCRYDIFQDRPMNGRARRNMAPVAKRLPTRLFASGSRCRMIRWNLWGSAHGSLGLIPSFRNM</sequence>
<dbReference type="KEGG" id="hdt:HYPDE_32123"/>
<evidence type="ECO:0000313" key="2">
    <source>
        <dbReference type="Proteomes" id="UP000005952"/>
    </source>
</evidence>
<accession>N0B3L6</accession>
<dbReference type="EMBL" id="CP005587">
    <property type="protein sequence ID" value="AGK58099.1"/>
    <property type="molecule type" value="Genomic_DNA"/>
</dbReference>
<dbReference type="HOGENOM" id="CLU_1956621_0_0_5"/>